<organism evidence="1 2">
    <name type="scientific">Paracoccus aestuariivivens</name>
    <dbReference type="NCBI Taxonomy" id="1820333"/>
    <lineage>
        <taxon>Bacteria</taxon>
        <taxon>Pseudomonadati</taxon>
        <taxon>Pseudomonadota</taxon>
        <taxon>Alphaproteobacteria</taxon>
        <taxon>Rhodobacterales</taxon>
        <taxon>Paracoccaceae</taxon>
        <taxon>Paracoccus</taxon>
    </lineage>
</organism>
<evidence type="ECO:0008006" key="3">
    <source>
        <dbReference type="Google" id="ProtNLM"/>
    </source>
</evidence>
<dbReference type="SUPFAM" id="SSF52091">
    <property type="entry name" value="SpoIIaa-like"/>
    <property type="match status" value="2"/>
</dbReference>
<dbReference type="Pfam" id="PF11964">
    <property type="entry name" value="SpoIIAA-like"/>
    <property type="match status" value="2"/>
</dbReference>
<protein>
    <recommendedName>
        <fullName evidence="3">STAS/SEC14 domain-containing protein</fullName>
    </recommendedName>
</protein>
<comment type="caution">
    <text evidence="1">The sequence shown here is derived from an EMBL/GenBank/DDBJ whole genome shotgun (WGS) entry which is preliminary data.</text>
</comment>
<evidence type="ECO:0000313" key="2">
    <source>
        <dbReference type="Proteomes" id="UP000478183"/>
    </source>
</evidence>
<reference evidence="1 2" key="1">
    <citation type="submission" date="2019-11" db="EMBL/GenBank/DDBJ databases">
        <authorList>
            <person name="Dong K."/>
        </authorList>
    </citation>
    <scope>NUCLEOTIDE SEQUENCE [LARGE SCALE GENOMIC DNA]</scope>
    <source>
        <strain evidence="1 2">NBRC 111993</strain>
    </source>
</reference>
<evidence type="ECO:0000313" key="1">
    <source>
        <dbReference type="EMBL" id="MTH78577.1"/>
    </source>
</evidence>
<dbReference type="InterPro" id="IPR021866">
    <property type="entry name" value="SpoIIAA-like"/>
</dbReference>
<name>A0A6L6JD74_9RHOB</name>
<dbReference type="EMBL" id="WMIE01000007">
    <property type="protein sequence ID" value="MTH78577.1"/>
    <property type="molecule type" value="Genomic_DNA"/>
</dbReference>
<gene>
    <name evidence="1" type="ORF">GL286_12640</name>
</gene>
<dbReference type="Gene3D" id="3.40.50.10600">
    <property type="entry name" value="SpoIIaa-like domains"/>
    <property type="match status" value="2"/>
</dbReference>
<proteinExistence type="predicted"/>
<dbReference type="OrthoDB" id="9811577at2"/>
<dbReference type="Proteomes" id="UP000478183">
    <property type="component" value="Unassembled WGS sequence"/>
</dbReference>
<dbReference type="InterPro" id="IPR036513">
    <property type="entry name" value="STAS_dom_sf"/>
</dbReference>
<dbReference type="AlphaFoldDB" id="A0A6L6JD74"/>
<accession>A0A6L6JD74</accession>
<sequence>MEGDLAMLNIEIDETTNVIEARPEGTLAASEFEALGKAIDDYASKRGRMPGLVVFLKGVPHWDGLSALRAHFEMVRKHASVLPRVAVVTDVMGLSFVPGLADIFVRARLRHFDVKDQSEAIAWAGSPENEPEGYQLIEGFPDNVIAIRALGEVTSRDYEDQLIPLVREKAARLGKVRLLMQLGPEFEGYSAGAIWDDARLGLTHWRSFERVAVVSDIGWITRSVKLFAPLMPSEVAVFPNAAMDAAKLWITDAKPA</sequence>
<dbReference type="InterPro" id="IPR038396">
    <property type="entry name" value="SpoIIAA-like_sf"/>
</dbReference>
<keyword evidence="2" id="KW-1185">Reference proteome</keyword>